<dbReference type="FunFam" id="3.40.50.720:FF:000924">
    <property type="entry name" value="GDP-mannose 4,6 dehydratase"/>
    <property type="match status" value="1"/>
</dbReference>
<dbReference type="GO" id="GO:0042351">
    <property type="term" value="P:'de novo' GDP-L-fucose biosynthetic process"/>
    <property type="evidence" value="ECO:0007669"/>
    <property type="project" value="TreeGrafter"/>
</dbReference>
<dbReference type="PANTHER" id="PTHR43715:SF1">
    <property type="entry name" value="GDP-MANNOSE 4,6 DEHYDRATASE"/>
    <property type="match status" value="1"/>
</dbReference>
<dbReference type="EC" id="4.2.1.47" evidence="4"/>
<dbReference type="GO" id="GO:0008446">
    <property type="term" value="F:GDP-mannose 4,6-dehydratase activity"/>
    <property type="evidence" value="ECO:0007669"/>
    <property type="project" value="UniProtKB-EC"/>
</dbReference>
<dbReference type="Proteomes" id="UP000011124">
    <property type="component" value="Chromosome"/>
</dbReference>
<name>F4EWQ1_SELS3</name>
<dbReference type="EMBL" id="CP002637">
    <property type="protein sequence ID" value="AEB99027.1"/>
    <property type="molecule type" value="Genomic_DNA"/>
</dbReference>
<dbReference type="Gene3D" id="3.90.25.10">
    <property type="entry name" value="UDP-galactose 4-epimerase, domain 1"/>
    <property type="match status" value="1"/>
</dbReference>
<dbReference type="RefSeq" id="WP_013740471.1">
    <property type="nucleotide sequence ID" value="NC_015437.1"/>
</dbReference>
<dbReference type="Gene3D" id="3.40.50.720">
    <property type="entry name" value="NAD(P)-binding Rossmann-like Domain"/>
    <property type="match status" value="1"/>
</dbReference>
<dbReference type="AlphaFoldDB" id="F4EWQ1"/>
<evidence type="ECO:0000313" key="8">
    <source>
        <dbReference type="EMBL" id="AEB99027.1"/>
    </source>
</evidence>
<gene>
    <name evidence="8" type="ordered locus">Selsp_0044</name>
</gene>
<comment type="function">
    <text evidence="6">Catalyzes the conversion of GDP-D-mannose to GDP-4-dehydro-6-deoxy-D-mannose.</text>
</comment>
<keyword evidence="9" id="KW-1185">Reference proteome</keyword>
<evidence type="ECO:0000256" key="5">
    <source>
        <dbReference type="ARBA" id="ARBA00023239"/>
    </source>
</evidence>
<dbReference type="InterPro" id="IPR036291">
    <property type="entry name" value="NAD(P)-bd_dom_sf"/>
</dbReference>
<organism evidence="8 9">
    <name type="scientific">Selenomonas sputigena (strain ATCC 35185 / DSM 20758 / CCUG 44933 / VPI D19B-28)</name>
    <dbReference type="NCBI Taxonomy" id="546271"/>
    <lineage>
        <taxon>Bacteria</taxon>
        <taxon>Bacillati</taxon>
        <taxon>Bacillota</taxon>
        <taxon>Negativicutes</taxon>
        <taxon>Selenomonadales</taxon>
        <taxon>Selenomonadaceae</taxon>
        <taxon>Selenomonas</taxon>
    </lineage>
</organism>
<reference evidence="8 9" key="1">
    <citation type="submission" date="2011-04" db="EMBL/GenBank/DDBJ databases">
        <title>The complete genome of Selenomonas sputigena DSM 20758.</title>
        <authorList>
            <consortium name="US DOE Joint Genome Institute (JGI-PGF)"/>
            <person name="Lucas S."/>
            <person name="Copeland A."/>
            <person name="Lapidus A."/>
            <person name="Bruce D."/>
            <person name="Goodwin L."/>
            <person name="Pitluck S."/>
            <person name="Peters L."/>
            <person name="Kyrpides N."/>
            <person name="Mavromatis K."/>
            <person name="Ivanova N."/>
            <person name="Ovchinnikova G."/>
            <person name="Teshima H."/>
            <person name="Detter J.C."/>
            <person name="Tapia R."/>
            <person name="Han C."/>
            <person name="Land M."/>
            <person name="Hauser L."/>
            <person name="Markowitz V."/>
            <person name="Cheng J.-F."/>
            <person name="Hugenholtz P."/>
            <person name="Woyke T."/>
            <person name="Wu D."/>
            <person name="Gronow S."/>
            <person name="Wellnitz S."/>
            <person name="Schneider S."/>
            <person name="Klenk H.-P."/>
            <person name="Eisen J.A."/>
        </authorList>
    </citation>
    <scope>NUCLEOTIDE SEQUENCE [LARGE SCALE GENOMIC DNA]</scope>
    <source>
        <strain evidence="9">ATCC 35185 / DSM 20758 / VPI D19B-28</strain>
    </source>
</reference>
<dbReference type="SUPFAM" id="SSF51735">
    <property type="entry name" value="NAD(P)-binding Rossmann-fold domains"/>
    <property type="match status" value="1"/>
</dbReference>
<dbReference type="CDD" id="cd05260">
    <property type="entry name" value="GDP_MD_SDR_e"/>
    <property type="match status" value="1"/>
</dbReference>
<evidence type="ECO:0000256" key="2">
    <source>
        <dbReference type="ARBA" id="ARBA00001937"/>
    </source>
</evidence>
<dbReference type="InterPro" id="IPR006368">
    <property type="entry name" value="GDP_Man_deHydtase"/>
</dbReference>
<dbReference type="PANTHER" id="PTHR43715">
    <property type="entry name" value="GDP-MANNOSE 4,6-DEHYDRATASE"/>
    <property type="match status" value="1"/>
</dbReference>
<evidence type="ECO:0000313" key="9">
    <source>
        <dbReference type="Proteomes" id="UP000011124"/>
    </source>
</evidence>
<evidence type="ECO:0000256" key="6">
    <source>
        <dbReference type="ARBA" id="ARBA00059383"/>
    </source>
</evidence>
<evidence type="ECO:0000256" key="4">
    <source>
        <dbReference type="ARBA" id="ARBA00011989"/>
    </source>
</evidence>
<comment type="similarity">
    <text evidence="3">Belongs to the NAD(P)-dependent epimerase/dehydratase family. GDP-mannose 4,6-dehydratase subfamily.</text>
</comment>
<protein>
    <recommendedName>
        <fullName evidence="4">GDP-mannose 4,6-dehydratase</fullName>
        <ecNumber evidence="4">4.2.1.47</ecNumber>
    </recommendedName>
</protein>
<sequence length="327" mass="37012">MKTALITGINGQDGSYLAEYLLDRGYEVYGVVRRSSIENAEKMRNVLPFLNRIRVVPCALENALSVYKLFVQVRPDECYHLAASSFVSYALEDDLSIMMNNFTTTHNILSSIVETCPSCRMYFAGSSEIFGNVKEAPQSEETAYNPRSVYGISKMAGHSLIKNYRERYNVYACTGFTYNHESPRRGYNFVTRKITSFVAGIILGAENKLELGNLDAVRDWGYAPEYVEAMHKMLQQDMPKDYVIATGALHSVRELLEIAFGKVGLDYQEYIHVNEAFLRPEGAIPLVGNASAIYQDLGWRAKKGIEEIISDMVETDIQILKKRNEKR</sequence>
<dbReference type="KEGG" id="ssg:Selsp_0044"/>
<evidence type="ECO:0000256" key="1">
    <source>
        <dbReference type="ARBA" id="ARBA00000188"/>
    </source>
</evidence>
<dbReference type="Pfam" id="PF16363">
    <property type="entry name" value="GDP_Man_Dehyd"/>
    <property type="match status" value="1"/>
</dbReference>
<evidence type="ECO:0000256" key="3">
    <source>
        <dbReference type="ARBA" id="ARBA00009263"/>
    </source>
</evidence>
<comment type="cofactor">
    <cofactor evidence="2">
        <name>NADP(+)</name>
        <dbReference type="ChEBI" id="CHEBI:58349"/>
    </cofactor>
</comment>
<proteinExistence type="inferred from homology"/>
<keyword evidence="5 8" id="KW-0456">Lyase</keyword>
<dbReference type="InterPro" id="IPR016040">
    <property type="entry name" value="NAD(P)-bd_dom"/>
</dbReference>
<evidence type="ECO:0000259" key="7">
    <source>
        <dbReference type="Pfam" id="PF16363"/>
    </source>
</evidence>
<accession>F4EWQ1</accession>
<feature type="domain" description="NAD(P)-binding" evidence="7">
    <location>
        <begin position="5"/>
        <end position="312"/>
    </location>
</feature>
<dbReference type="OrthoDB" id="9779041at2"/>
<comment type="catalytic activity">
    <reaction evidence="1">
        <text>GDP-alpha-D-mannose = GDP-4-dehydro-alpha-D-rhamnose + H2O</text>
        <dbReference type="Rhea" id="RHEA:23820"/>
        <dbReference type="ChEBI" id="CHEBI:15377"/>
        <dbReference type="ChEBI" id="CHEBI:57527"/>
        <dbReference type="ChEBI" id="CHEBI:57964"/>
        <dbReference type="EC" id="4.2.1.47"/>
    </reaction>
</comment>
<dbReference type="HOGENOM" id="CLU_007383_14_0_9"/>